<keyword evidence="2" id="KW-0731">Sigma factor</keyword>
<evidence type="ECO:0000256" key="4">
    <source>
        <dbReference type="ARBA" id="ARBA00023163"/>
    </source>
</evidence>
<keyword evidence="7" id="KW-1185">Reference proteome</keyword>
<dbReference type="CDD" id="cd06171">
    <property type="entry name" value="Sigma70_r4"/>
    <property type="match status" value="1"/>
</dbReference>
<organism evidence="6 7">
    <name type="scientific">Fuerstiella marisgermanici</name>
    <dbReference type="NCBI Taxonomy" id="1891926"/>
    <lineage>
        <taxon>Bacteria</taxon>
        <taxon>Pseudomonadati</taxon>
        <taxon>Planctomycetota</taxon>
        <taxon>Planctomycetia</taxon>
        <taxon>Planctomycetales</taxon>
        <taxon>Planctomycetaceae</taxon>
        <taxon>Fuerstiella</taxon>
    </lineage>
</organism>
<evidence type="ECO:0000313" key="7">
    <source>
        <dbReference type="Proteomes" id="UP000187735"/>
    </source>
</evidence>
<dbReference type="InterPro" id="IPR013324">
    <property type="entry name" value="RNA_pol_sigma_r3/r4-like"/>
</dbReference>
<dbReference type="RefSeq" id="WP_077022735.1">
    <property type="nucleotide sequence ID" value="NZ_CP017641.1"/>
</dbReference>
<dbReference type="PANTHER" id="PTHR30603:SF60">
    <property type="entry name" value="RNA POLYMERASE SIGMA FACTOR RPOD"/>
    <property type="match status" value="1"/>
</dbReference>
<dbReference type="GO" id="GO:0003677">
    <property type="term" value="F:DNA binding"/>
    <property type="evidence" value="ECO:0007669"/>
    <property type="project" value="UniProtKB-KW"/>
</dbReference>
<accession>A0A1P8WA28</accession>
<sequence length="293" mass="33439">MIQTDMIDSPVFYIEHEDFSSADEDSLLYCESVDSIYSDRIASEELAIDGGGDYELLNDLPLLSPTGETFLFRKMNYLKCRAEKVRLKLVSGESTADEEEFANLLADAEAVRNHIAECNLRLVISISRKFSTSSCDFDDLMSEGNEILLKAIDKFDFSRGFRFSTYATHSVQRHFYRYTQRRHKRNSTEVRSTVELLNEVAESEADAAIKQWVQEEQRMTALIARMAERLDERERAVVTGRFGLGHGGSVKTLRELAGDLNLSKERVRQLQMAAVDKLRDFFDELHSEFAAVS</sequence>
<evidence type="ECO:0000256" key="1">
    <source>
        <dbReference type="ARBA" id="ARBA00023015"/>
    </source>
</evidence>
<dbReference type="Pfam" id="PF04545">
    <property type="entry name" value="Sigma70_r4"/>
    <property type="match status" value="1"/>
</dbReference>
<dbReference type="InterPro" id="IPR013325">
    <property type="entry name" value="RNA_pol_sigma_r2"/>
</dbReference>
<keyword evidence="3" id="KW-0238">DNA-binding</keyword>
<dbReference type="SUPFAM" id="SSF88659">
    <property type="entry name" value="Sigma3 and sigma4 domains of RNA polymerase sigma factors"/>
    <property type="match status" value="1"/>
</dbReference>
<dbReference type="EMBL" id="CP017641">
    <property type="protein sequence ID" value="APZ90909.1"/>
    <property type="molecule type" value="Genomic_DNA"/>
</dbReference>
<dbReference type="STRING" id="1891926.Fuma_00493"/>
<dbReference type="Gene3D" id="1.20.120.1810">
    <property type="match status" value="1"/>
</dbReference>
<dbReference type="OrthoDB" id="9780321at2"/>
<evidence type="ECO:0000313" key="6">
    <source>
        <dbReference type="EMBL" id="APZ90909.1"/>
    </source>
</evidence>
<name>A0A1P8WA28_9PLAN</name>
<dbReference type="PRINTS" id="PR00046">
    <property type="entry name" value="SIGMA70FCT"/>
</dbReference>
<dbReference type="Proteomes" id="UP000187735">
    <property type="component" value="Chromosome"/>
</dbReference>
<dbReference type="GO" id="GO:0016987">
    <property type="term" value="F:sigma factor activity"/>
    <property type="evidence" value="ECO:0007669"/>
    <property type="project" value="UniProtKB-KW"/>
</dbReference>
<dbReference type="AlphaFoldDB" id="A0A1P8WA28"/>
<dbReference type="Gene3D" id="1.10.10.10">
    <property type="entry name" value="Winged helix-like DNA-binding domain superfamily/Winged helix DNA-binding domain"/>
    <property type="match status" value="1"/>
</dbReference>
<reference evidence="6 7" key="1">
    <citation type="journal article" date="2016" name="Front. Microbiol.">
        <title>Fuerstia marisgermanicae gen. nov., sp. nov., an Unusual Member of the Phylum Planctomycetes from the German Wadden Sea.</title>
        <authorList>
            <person name="Kohn T."/>
            <person name="Heuer A."/>
            <person name="Jogler M."/>
            <person name="Vollmers J."/>
            <person name="Boedeker C."/>
            <person name="Bunk B."/>
            <person name="Rast P."/>
            <person name="Borchert D."/>
            <person name="Glockner I."/>
            <person name="Freese H.M."/>
            <person name="Klenk H.P."/>
            <person name="Overmann J."/>
            <person name="Kaster A.K."/>
            <person name="Rohde M."/>
            <person name="Wiegand S."/>
            <person name="Jogler C."/>
        </authorList>
    </citation>
    <scope>NUCLEOTIDE SEQUENCE [LARGE SCALE GENOMIC DNA]</scope>
    <source>
        <strain evidence="6 7">NH11</strain>
    </source>
</reference>
<keyword evidence="1" id="KW-0805">Transcription regulation</keyword>
<keyword evidence="4" id="KW-0804">Transcription</keyword>
<dbReference type="InterPro" id="IPR036388">
    <property type="entry name" value="WH-like_DNA-bd_sf"/>
</dbReference>
<evidence type="ECO:0000256" key="2">
    <source>
        <dbReference type="ARBA" id="ARBA00023082"/>
    </source>
</evidence>
<feature type="domain" description="RNA polymerase sigma-70" evidence="5">
    <location>
        <begin position="252"/>
        <end position="278"/>
    </location>
</feature>
<dbReference type="GO" id="GO:0006352">
    <property type="term" value="P:DNA-templated transcription initiation"/>
    <property type="evidence" value="ECO:0007669"/>
    <property type="project" value="InterPro"/>
</dbReference>
<evidence type="ECO:0000256" key="3">
    <source>
        <dbReference type="ARBA" id="ARBA00023125"/>
    </source>
</evidence>
<dbReference type="PANTHER" id="PTHR30603">
    <property type="entry name" value="RNA POLYMERASE SIGMA FACTOR RPO"/>
    <property type="match status" value="1"/>
</dbReference>
<dbReference type="InterPro" id="IPR050239">
    <property type="entry name" value="Sigma-70_RNA_pol_init_factors"/>
</dbReference>
<dbReference type="KEGG" id="fmr:Fuma_00493"/>
<dbReference type="InterPro" id="IPR014284">
    <property type="entry name" value="RNA_pol_sigma-70_dom"/>
</dbReference>
<gene>
    <name evidence="6" type="primary">rpoS</name>
    <name evidence="6" type="ORF">Fuma_00493</name>
</gene>
<proteinExistence type="predicted"/>
<dbReference type="InterPro" id="IPR000943">
    <property type="entry name" value="RNA_pol_sigma70"/>
</dbReference>
<dbReference type="SUPFAM" id="SSF88946">
    <property type="entry name" value="Sigma2 domain of RNA polymerase sigma factors"/>
    <property type="match status" value="1"/>
</dbReference>
<dbReference type="Pfam" id="PF04542">
    <property type="entry name" value="Sigma70_r2"/>
    <property type="match status" value="1"/>
</dbReference>
<protein>
    <submittedName>
        <fullName evidence="6">RNA polymerase sigma factor RpoS</fullName>
    </submittedName>
</protein>
<dbReference type="InterPro" id="IPR007630">
    <property type="entry name" value="RNA_pol_sigma70_r4"/>
</dbReference>
<evidence type="ECO:0000259" key="5">
    <source>
        <dbReference type="PROSITE" id="PS00716"/>
    </source>
</evidence>
<dbReference type="NCBIfam" id="TIGR02937">
    <property type="entry name" value="sigma70-ECF"/>
    <property type="match status" value="1"/>
</dbReference>
<dbReference type="PROSITE" id="PS00716">
    <property type="entry name" value="SIGMA70_2"/>
    <property type="match status" value="1"/>
</dbReference>
<dbReference type="InterPro" id="IPR007627">
    <property type="entry name" value="RNA_pol_sigma70_r2"/>
</dbReference>